<name>A0A090AQP6_9ENTR</name>
<protein>
    <submittedName>
        <fullName evidence="4">FeS assembly protein SufB</fullName>
    </submittedName>
</protein>
<organism evidence="4 5">
    <name type="scientific">Candidatus Tachikawaea gelatinosa</name>
    <dbReference type="NCBI Taxonomy" id="1410383"/>
    <lineage>
        <taxon>Bacteria</taxon>
        <taxon>Pseudomonadati</taxon>
        <taxon>Pseudomonadota</taxon>
        <taxon>Gammaproteobacteria</taxon>
        <taxon>Enterobacterales</taxon>
        <taxon>Enterobacteriaceae</taxon>
        <taxon>Candidatus Tachikawaea</taxon>
    </lineage>
</organism>
<dbReference type="PANTHER" id="PTHR30508">
    <property type="entry name" value="FES CLUSTER ASSEMBLY PROTEIN SUF"/>
    <property type="match status" value="1"/>
</dbReference>
<proteinExistence type="inferred from homology"/>
<dbReference type="NCBIfam" id="TIGR01980">
    <property type="entry name" value="sufB"/>
    <property type="match status" value="1"/>
</dbReference>
<dbReference type="RefSeq" id="WP_041063147.1">
    <property type="nucleotide sequence ID" value="NZ_AP014521.1"/>
</dbReference>
<dbReference type="STRING" id="1410383.TGUWTKB_4400"/>
<dbReference type="Pfam" id="PF01458">
    <property type="entry name" value="SUFBD_core"/>
    <property type="match status" value="1"/>
</dbReference>
<dbReference type="AlphaFoldDB" id="A0A090AQP6"/>
<keyword evidence="5" id="KW-1185">Reference proteome</keyword>
<dbReference type="GO" id="GO:0016226">
    <property type="term" value="P:iron-sulfur cluster assembly"/>
    <property type="evidence" value="ECO:0007669"/>
    <property type="project" value="InterPro"/>
</dbReference>
<gene>
    <name evidence="4" type="primary">sufB</name>
    <name evidence="4" type="ORF">TGUWTKB_4400</name>
</gene>
<sequence length="489" mass="55763">MFKKTEKKKHNDEYYKEGFFTKLKNESLKNGINEKIIRTISIKRHEPQWMLDFRLKSYFYWLKSEEPHWLKANYNHINYQNYIYYSAPLYDKDRHKFIKNNEEVLQKKNPFLTKEVENTFEKLGVPTSEKQGIAIDAIFDSVSVSTTYSKQLKELGIIFCSFNQAIRKHEKLVKEYLGKLVPYNDNFFAALNSAVASDGTFIYIPKGVICPMELSTYFRINAIKTGQFERTILIADENSYVSYIEGCSAPRRKDYQLHAAVVEVFVHKNAEVKYSTVQNWYSGNKNGEGGILNFVTKRAVCIGKNSKMSWTQSETGSAITWKYPSCILKGDNSVGEFYSVTLTNGHQQADTGTKMIHIGKNTKSTVLSKGISSGKSQNTYRGLIKIASTSKNSRNFTQCDSMLIGEDCSTHTFPNIKVENSTAKIEHEATTSRIEEEQLFYCAQRGISKDNAISMIINGFCKDVLSKLPLEFATEAQKLLTINLKNSVG</sequence>
<dbReference type="InterPro" id="IPR055346">
    <property type="entry name" value="Fe-S_cluster_assembly_SufBD"/>
</dbReference>
<reference evidence="4 5" key="2">
    <citation type="journal article" date="2014" name="Curr. Biol.">
        <title>Symbiont-Supplemented Maternal Investment Underpinning Host's Ecological Adaptation.</title>
        <authorList>
            <person name="Kaiwa N."/>
            <person name="Hosokawa T."/>
            <person name="Nikoh N."/>
            <person name="Tanahashi M."/>
            <person name="Moriyama M."/>
            <person name="Meng X.Y."/>
            <person name="Maeda T."/>
            <person name="Yamaguchi K."/>
            <person name="Shigenobu S."/>
            <person name="Ito M."/>
            <person name="Fukatsu T."/>
        </authorList>
    </citation>
    <scope>NUCLEOTIDE SEQUENCE [LARGE SCALE GENOMIC DNA]</scope>
    <source>
        <strain evidence="4 5">UwTKB</strain>
    </source>
</reference>
<evidence type="ECO:0000313" key="4">
    <source>
        <dbReference type="EMBL" id="BAP58667.1"/>
    </source>
</evidence>
<dbReference type="Proteomes" id="UP000031627">
    <property type="component" value="Chromosome"/>
</dbReference>
<dbReference type="InterPro" id="IPR045595">
    <property type="entry name" value="SufBD_N"/>
</dbReference>
<evidence type="ECO:0000256" key="1">
    <source>
        <dbReference type="ARBA" id="ARBA00043967"/>
    </source>
</evidence>
<feature type="domain" description="SUF system FeS cluster assembly SufBD N-terminal" evidence="3">
    <location>
        <begin position="148"/>
        <end position="209"/>
    </location>
</feature>
<dbReference type="HOGENOM" id="CLU_026231_0_0_6"/>
<dbReference type="InterPro" id="IPR037284">
    <property type="entry name" value="SUF_FeS_clus_asmbl_SufBD_sf"/>
</dbReference>
<accession>A0A090AQP6</accession>
<evidence type="ECO:0000313" key="5">
    <source>
        <dbReference type="Proteomes" id="UP000031627"/>
    </source>
</evidence>
<dbReference type="InterPro" id="IPR010231">
    <property type="entry name" value="SUF_FeS_clus_asmbl_SufB"/>
</dbReference>
<dbReference type="NCBIfam" id="NF008773">
    <property type="entry name" value="PRK11814.1"/>
    <property type="match status" value="1"/>
</dbReference>
<dbReference type="EMBL" id="AP014521">
    <property type="protein sequence ID" value="BAP58667.1"/>
    <property type="molecule type" value="Genomic_DNA"/>
</dbReference>
<dbReference type="SUPFAM" id="SSF101960">
    <property type="entry name" value="Stabilizer of iron transporter SufD"/>
    <property type="match status" value="1"/>
</dbReference>
<reference evidence="5" key="1">
    <citation type="submission" date="2013-11" db="EMBL/GenBank/DDBJ databases">
        <title>Symbiont-containing voluminous jelly as an extraordinary maternal gift for overwintering insect nymphs.</title>
        <authorList>
            <person name="Kaiwa N."/>
            <person name="Hosokawa T."/>
            <person name="Nikoh N."/>
            <person name="Meng X.Y."/>
            <person name="Tanahashi M."/>
            <person name="Moriyama M."/>
            <person name="Maeda T."/>
            <person name="Yamaguchi K."/>
            <person name="Shigenobu S."/>
            <person name="Ito M."/>
            <person name="Fukatsu T."/>
        </authorList>
    </citation>
    <scope>NUCLEOTIDE SEQUENCE [LARGE SCALE GENOMIC DNA]</scope>
    <source>
        <strain evidence="5">UwTKB</strain>
    </source>
</reference>
<feature type="domain" description="SUF system FeS cluster assembly SufBD core" evidence="2">
    <location>
        <begin position="218"/>
        <end position="460"/>
    </location>
</feature>
<evidence type="ECO:0000259" key="2">
    <source>
        <dbReference type="Pfam" id="PF01458"/>
    </source>
</evidence>
<dbReference type="OrthoDB" id="9803529at2"/>
<dbReference type="KEGG" id="sbw:TGUWTKB_4400"/>
<comment type="similarity">
    <text evidence="1">Belongs to the iron-sulfur cluster assembly SufBD family.</text>
</comment>
<evidence type="ECO:0000259" key="3">
    <source>
        <dbReference type="Pfam" id="PF19295"/>
    </source>
</evidence>
<dbReference type="Pfam" id="PF19295">
    <property type="entry name" value="SufBD_N"/>
    <property type="match status" value="1"/>
</dbReference>
<dbReference type="InterPro" id="IPR000825">
    <property type="entry name" value="SUF_FeS_clus_asmbl_SufBD_core"/>
</dbReference>
<dbReference type="PANTHER" id="PTHR30508:SF1">
    <property type="entry name" value="UPF0051 PROTEIN ABCI8, CHLOROPLASTIC-RELATED"/>
    <property type="match status" value="1"/>
</dbReference>